<proteinExistence type="predicted"/>
<gene>
    <name evidence="2" type="ORF">ODALV1_LOCUS22183</name>
</gene>
<dbReference type="EMBL" id="CAXLJM020000075">
    <property type="protein sequence ID" value="CAL8128325.1"/>
    <property type="molecule type" value="Genomic_DNA"/>
</dbReference>
<name>A0ABP1RHC1_9HEXA</name>
<organism evidence="2 3">
    <name type="scientific">Orchesella dallaii</name>
    <dbReference type="NCBI Taxonomy" id="48710"/>
    <lineage>
        <taxon>Eukaryota</taxon>
        <taxon>Metazoa</taxon>
        <taxon>Ecdysozoa</taxon>
        <taxon>Arthropoda</taxon>
        <taxon>Hexapoda</taxon>
        <taxon>Collembola</taxon>
        <taxon>Entomobryomorpha</taxon>
        <taxon>Entomobryoidea</taxon>
        <taxon>Orchesellidae</taxon>
        <taxon>Orchesellinae</taxon>
        <taxon>Orchesella</taxon>
    </lineage>
</organism>
<keyword evidence="3" id="KW-1185">Reference proteome</keyword>
<reference evidence="2 3" key="1">
    <citation type="submission" date="2024-08" db="EMBL/GenBank/DDBJ databases">
        <authorList>
            <person name="Cucini C."/>
            <person name="Frati F."/>
        </authorList>
    </citation>
    <scope>NUCLEOTIDE SEQUENCE [LARGE SCALE GENOMIC DNA]</scope>
</reference>
<sequence>MKLLLGKSESKPKPNPSSSSPKEKSSSVSFESSPRRRHKSEPVTPPPSSPQADTPENPDLVNANMAFCIHFNITLPCGGKCPLSVIGWKMHASDDGHKIFMEFSDPSLNNRLVLIEVDPVDLC</sequence>
<protein>
    <submittedName>
        <fullName evidence="2">Uncharacterized protein</fullName>
    </submittedName>
</protein>
<evidence type="ECO:0000313" key="2">
    <source>
        <dbReference type="EMBL" id="CAL8128325.1"/>
    </source>
</evidence>
<feature type="region of interest" description="Disordered" evidence="1">
    <location>
        <begin position="1"/>
        <end position="59"/>
    </location>
</feature>
<dbReference type="Proteomes" id="UP001642540">
    <property type="component" value="Unassembled WGS sequence"/>
</dbReference>
<accession>A0ABP1RHC1</accession>
<evidence type="ECO:0000256" key="1">
    <source>
        <dbReference type="SAM" id="MobiDB-lite"/>
    </source>
</evidence>
<feature type="compositionally biased region" description="Low complexity" evidence="1">
    <location>
        <begin position="16"/>
        <end position="32"/>
    </location>
</feature>
<comment type="caution">
    <text evidence="2">The sequence shown here is derived from an EMBL/GenBank/DDBJ whole genome shotgun (WGS) entry which is preliminary data.</text>
</comment>
<evidence type="ECO:0000313" key="3">
    <source>
        <dbReference type="Proteomes" id="UP001642540"/>
    </source>
</evidence>